<sequence length="76" mass="8739">MVVVGRSVANSGGVSLREVSESELEFELELELESESKKCMRDLAWWNLCCVKDLGRRIRWDCSFVIRSRGRWGKCG</sequence>
<protein>
    <submittedName>
        <fullName evidence="1">Uncharacterized protein</fullName>
    </submittedName>
</protein>
<keyword evidence="2" id="KW-1185">Reference proteome</keyword>
<evidence type="ECO:0000313" key="1">
    <source>
        <dbReference type="EMBL" id="EXB92409.1"/>
    </source>
</evidence>
<dbReference type="Proteomes" id="UP000030645">
    <property type="component" value="Unassembled WGS sequence"/>
</dbReference>
<evidence type="ECO:0000313" key="2">
    <source>
        <dbReference type="Proteomes" id="UP000030645"/>
    </source>
</evidence>
<name>W9RHU5_9ROSA</name>
<gene>
    <name evidence="1" type="ORF">L484_021393</name>
</gene>
<dbReference type="EMBL" id="KE345061">
    <property type="protein sequence ID" value="EXB92409.1"/>
    <property type="molecule type" value="Genomic_DNA"/>
</dbReference>
<dbReference type="AlphaFoldDB" id="W9RHU5"/>
<reference evidence="2" key="1">
    <citation type="submission" date="2013-01" db="EMBL/GenBank/DDBJ databases">
        <title>Draft Genome Sequence of a Mulberry Tree, Morus notabilis C.K. Schneid.</title>
        <authorList>
            <person name="He N."/>
            <person name="Zhao S."/>
        </authorList>
    </citation>
    <scope>NUCLEOTIDE SEQUENCE</scope>
</reference>
<proteinExistence type="predicted"/>
<accession>W9RHU5</accession>
<organism evidence="1 2">
    <name type="scientific">Morus notabilis</name>
    <dbReference type="NCBI Taxonomy" id="981085"/>
    <lineage>
        <taxon>Eukaryota</taxon>
        <taxon>Viridiplantae</taxon>
        <taxon>Streptophyta</taxon>
        <taxon>Embryophyta</taxon>
        <taxon>Tracheophyta</taxon>
        <taxon>Spermatophyta</taxon>
        <taxon>Magnoliopsida</taxon>
        <taxon>eudicotyledons</taxon>
        <taxon>Gunneridae</taxon>
        <taxon>Pentapetalae</taxon>
        <taxon>rosids</taxon>
        <taxon>fabids</taxon>
        <taxon>Rosales</taxon>
        <taxon>Moraceae</taxon>
        <taxon>Moreae</taxon>
        <taxon>Morus</taxon>
    </lineage>
</organism>